<evidence type="ECO:0000313" key="3">
    <source>
        <dbReference type="Proteomes" id="UP001597557"/>
    </source>
</evidence>
<feature type="compositionally biased region" description="Acidic residues" evidence="1">
    <location>
        <begin position="31"/>
        <end position="46"/>
    </location>
</feature>
<dbReference type="Proteomes" id="UP001597557">
    <property type="component" value="Unassembled WGS sequence"/>
</dbReference>
<comment type="caution">
    <text evidence="2">The sequence shown here is derived from an EMBL/GenBank/DDBJ whole genome shotgun (WGS) entry which is preliminary data.</text>
</comment>
<evidence type="ECO:0000256" key="1">
    <source>
        <dbReference type="SAM" id="MobiDB-lite"/>
    </source>
</evidence>
<dbReference type="EMBL" id="JBHUPD010000003">
    <property type="protein sequence ID" value="MFD2873811.1"/>
    <property type="molecule type" value="Genomic_DNA"/>
</dbReference>
<organism evidence="2 3">
    <name type="scientific">Mucilaginibacter ximonensis</name>
    <dbReference type="NCBI Taxonomy" id="538021"/>
    <lineage>
        <taxon>Bacteria</taxon>
        <taxon>Pseudomonadati</taxon>
        <taxon>Bacteroidota</taxon>
        <taxon>Sphingobacteriia</taxon>
        <taxon>Sphingobacteriales</taxon>
        <taxon>Sphingobacteriaceae</taxon>
        <taxon>Mucilaginibacter</taxon>
    </lineage>
</organism>
<feature type="compositionally biased region" description="Acidic residues" evidence="1">
    <location>
        <begin position="62"/>
        <end position="73"/>
    </location>
</feature>
<gene>
    <name evidence="2" type="ORF">ACFS5N_15100</name>
</gene>
<reference evidence="3" key="1">
    <citation type="journal article" date="2019" name="Int. J. Syst. Evol. Microbiol.">
        <title>The Global Catalogue of Microorganisms (GCM) 10K type strain sequencing project: providing services to taxonomists for standard genome sequencing and annotation.</title>
        <authorList>
            <consortium name="The Broad Institute Genomics Platform"/>
            <consortium name="The Broad Institute Genome Sequencing Center for Infectious Disease"/>
            <person name="Wu L."/>
            <person name="Ma J."/>
        </authorList>
    </citation>
    <scope>NUCLEOTIDE SEQUENCE [LARGE SCALE GENOMIC DNA]</scope>
    <source>
        <strain evidence="3">KCTC 22437</strain>
    </source>
</reference>
<evidence type="ECO:0000313" key="2">
    <source>
        <dbReference type="EMBL" id="MFD2873811.1"/>
    </source>
</evidence>
<dbReference type="RefSeq" id="WP_377187274.1">
    <property type="nucleotide sequence ID" value="NZ_JBHUPD010000003.1"/>
</dbReference>
<feature type="region of interest" description="Disordered" evidence="1">
    <location>
        <begin position="1"/>
        <end position="73"/>
    </location>
</feature>
<accession>A0ABW5YG84</accession>
<sequence length="73" mass="8350">MITPDDELLPDDSETEDEEQLSQQDIHSNGFDDDELISEDTQDESDALSRAYDASRSSYELNFDDDDDDLNDE</sequence>
<protein>
    <submittedName>
        <fullName evidence="2">Uncharacterized protein</fullName>
    </submittedName>
</protein>
<feature type="compositionally biased region" description="Acidic residues" evidence="1">
    <location>
        <begin position="1"/>
        <end position="20"/>
    </location>
</feature>
<keyword evidence="3" id="KW-1185">Reference proteome</keyword>
<name>A0ABW5YG84_9SPHI</name>
<proteinExistence type="predicted"/>